<dbReference type="Gene3D" id="3.40.630.30">
    <property type="match status" value="1"/>
</dbReference>
<dbReference type="GO" id="GO:0016746">
    <property type="term" value="F:acyltransferase activity"/>
    <property type="evidence" value="ECO:0007669"/>
    <property type="project" value="UniProtKB-KW"/>
</dbReference>
<dbReference type="Pfam" id="PF00583">
    <property type="entry name" value="Acetyltransf_1"/>
    <property type="match status" value="1"/>
</dbReference>
<keyword evidence="4" id="KW-1185">Reference proteome</keyword>
<organism evidence="3 4">
    <name type="scientific">Pelomonas lactea</name>
    <dbReference type="NCBI Taxonomy" id="3299030"/>
    <lineage>
        <taxon>Bacteria</taxon>
        <taxon>Pseudomonadati</taxon>
        <taxon>Pseudomonadota</taxon>
        <taxon>Betaproteobacteria</taxon>
        <taxon>Burkholderiales</taxon>
        <taxon>Sphaerotilaceae</taxon>
        <taxon>Roseateles</taxon>
    </lineage>
</organism>
<proteinExistence type="predicted"/>
<gene>
    <name evidence="3" type="ORF">ACG04Q_12270</name>
</gene>
<dbReference type="InterPro" id="IPR050769">
    <property type="entry name" value="NAT_camello-type"/>
</dbReference>
<evidence type="ECO:0000259" key="2">
    <source>
        <dbReference type="PROSITE" id="PS51186"/>
    </source>
</evidence>
<dbReference type="SUPFAM" id="SSF55729">
    <property type="entry name" value="Acyl-CoA N-acyltransferases (Nat)"/>
    <property type="match status" value="1"/>
</dbReference>
<evidence type="ECO:0000313" key="3">
    <source>
        <dbReference type="EMBL" id="MFG6462348.1"/>
    </source>
</evidence>
<sequence>MADITLRPMLEPDLLGYKALRDAMLAGHPEAFTSDAETERQRDIASYRSRLAGGAGGGTLFTLLALDGSRIVGALTCEREPRRKVQHLAHLVGMMVADTHVGRGIGRTLLAAAITRLRATPGLAQVTLSVTAGNRAAIGLYESAGFTRYGCLPDAIRLPDGRRLDKDLMLLRLQG</sequence>
<evidence type="ECO:0000256" key="1">
    <source>
        <dbReference type="ARBA" id="ARBA00022679"/>
    </source>
</evidence>
<accession>A0ABW7GK67</accession>
<evidence type="ECO:0000313" key="4">
    <source>
        <dbReference type="Proteomes" id="UP001606302"/>
    </source>
</evidence>
<dbReference type="EMBL" id="JBIGHX010000003">
    <property type="protein sequence ID" value="MFG6462348.1"/>
    <property type="molecule type" value="Genomic_DNA"/>
</dbReference>
<name>A0ABW7GK67_9BURK</name>
<dbReference type="InterPro" id="IPR016181">
    <property type="entry name" value="Acyl_CoA_acyltransferase"/>
</dbReference>
<reference evidence="3 4" key="1">
    <citation type="submission" date="2024-08" db="EMBL/GenBank/DDBJ databases">
        <authorList>
            <person name="Lu H."/>
        </authorList>
    </citation>
    <scope>NUCLEOTIDE SEQUENCE [LARGE SCALE GENOMIC DNA]</scope>
    <source>
        <strain evidence="3 4">DXS20W</strain>
    </source>
</reference>
<dbReference type="EC" id="2.3.-.-" evidence="3"/>
<dbReference type="InterPro" id="IPR000182">
    <property type="entry name" value="GNAT_dom"/>
</dbReference>
<dbReference type="PANTHER" id="PTHR13947:SF37">
    <property type="entry name" value="LD18367P"/>
    <property type="match status" value="1"/>
</dbReference>
<dbReference type="CDD" id="cd04301">
    <property type="entry name" value="NAT_SF"/>
    <property type="match status" value="1"/>
</dbReference>
<comment type="caution">
    <text evidence="3">The sequence shown here is derived from an EMBL/GenBank/DDBJ whole genome shotgun (WGS) entry which is preliminary data.</text>
</comment>
<dbReference type="RefSeq" id="WP_394511208.1">
    <property type="nucleotide sequence ID" value="NZ_JBIGHX010000003.1"/>
</dbReference>
<dbReference type="Proteomes" id="UP001606302">
    <property type="component" value="Unassembled WGS sequence"/>
</dbReference>
<dbReference type="PROSITE" id="PS51186">
    <property type="entry name" value="GNAT"/>
    <property type="match status" value="1"/>
</dbReference>
<protein>
    <submittedName>
        <fullName evidence="3">GNAT family N-acetyltransferase</fullName>
        <ecNumber evidence="3">2.3.-.-</ecNumber>
    </submittedName>
</protein>
<feature type="domain" description="N-acetyltransferase" evidence="2">
    <location>
        <begin position="4"/>
        <end position="165"/>
    </location>
</feature>
<dbReference type="PANTHER" id="PTHR13947">
    <property type="entry name" value="GNAT FAMILY N-ACETYLTRANSFERASE"/>
    <property type="match status" value="1"/>
</dbReference>
<keyword evidence="3" id="KW-0012">Acyltransferase</keyword>
<keyword evidence="1 3" id="KW-0808">Transferase</keyword>